<dbReference type="AlphaFoldDB" id="A0A8D8QUY6"/>
<reference evidence="2" key="1">
    <citation type="submission" date="2021-05" db="EMBL/GenBank/DDBJ databases">
        <authorList>
            <person name="Alioto T."/>
            <person name="Alioto T."/>
            <person name="Gomez Garrido J."/>
        </authorList>
    </citation>
    <scope>NUCLEOTIDE SEQUENCE</scope>
</reference>
<feature type="compositionally biased region" description="Low complexity" evidence="1">
    <location>
        <begin position="27"/>
        <end position="38"/>
    </location>
</feature>
<accession>A0A8D8QUY6</accession>
<evidence type="ECO:0000313" key="2">
    <source>
        <dbReference type="EMBL" id="CAG6637920.1"/>
    </source>
</evidence>
<proteinExistence type="predicted"/>
<feature type="region of interest" description="Disordered" evidence="1">
    <location>
        <begin position="17"/>
        <end position="39"/>
    </location>
</feature>
<feature type="region of interest" description="Disordered" evidence="1">
    <location>
        <begin position="60"/>
        <end position="80"/>
    </location>
</feature>
<dbReference type="EMBL" id="HBUF01100521">
    <property type="protein sequence ID" value="CAG6637920.1"/>
    <property type="molecule type" value="Transcribed_RNA"/>
</dbReference>
<feature type="compositionally biased region" description="Polar residues" evidence="1">
    <location>
        <begin position="69"/>
        <end position="80"/>
    </location>
</feature>
<sequence length="155" mass="17706">MYVRIYTSTKQVIHPHKNQSYVRTKTSHTSTNTSRTSTKQVIRPQIQVIHLNKTYVHKTSHKSKKQVIHPQNKSYVQRTSHTSTKQTIGSLLAIPAPRMSHPTSEIWRPIGNQTSDLKCLIVINMAIFRLNRAILILYFVSRNSGLVMSTIQSLG</sequence>
<name>A0A8D8QUY6_9HEMI</name>
<protein>
    <submittedName>
        <fullName evidence="2">Uncharacterized protein</fullName>
    </submittedName>
</protein>
<evidence type="ECO:0000256" key="1">
    <source>
        <dbReference type="SAM" id="MobiDB-lite"/>
    </source>
</evidence>
<organism evidence="2">
    <name type="scientific">Cacopsylla melanoneura</name>
    <dbReference type="NCBI Taxonomy" id="428564"/>
    <lineage>
        <taxon>Eukaryota</taxon>
        <taxon>Metazoa</taxon>
        <taxon>Ecdysozoa</taxon>
        <taxon>Arthropoda</taxon>
        <taxon>Hexapoda</taxon>
        <taxon>Insecta</taxon>
        <taxon>Pterygota</taxon>
        <taxon>Neoptera</taxon>
        <taxon>Paraneoptera</taxon>
        <taxon>Hemiptera</taxon>
        <taxon>Sternorrhyncha</taxon>
        <taxon>Psylloidea</taxon>
        <taxon>Psyllidae</taxon>
        <taxon>Psyllinae</taxon>
        <taxon>Cacopsylla</taxon>
    </lineage>
</organism>